<dbReference type="GO" id="GO:0043041">
    <property type="term" value="P:amino acid activation for nonribosomal peptide biosynthetic process"/>
    <property type="evidence" value="ECO:0007669"/>
    <property type="project" value="TreeGrafter"/>
</dbReference>
<dbReference type="Gene3D" id="3.30.559.30">
    <property type="entry name" value="Nonribosomal peptide synthetase, condensation domain"/>
    <property type="match status" value="1"/>
</dbReference>
<dbReference type="Pfam" id="PF00668">
    <property type="entry name" value="Condensation"/>
    <property type="match status" value="1"/>
</dbReference>
<dbReference type="InterPro" id="IPR001242">
    <property type="entry name" value="Condensation_dom"/>
</dbReference>
<dbReference type="GO" id="GO:0008610">
    <property type="term" value="P:lipid biosynthetic process"/>
    <property type="evidence" value="ECO:0007669"/>
    <property type="project" value="UniProtKB-ARBA"/>
</dbReference>
<feature type="domain" description="Condensation" evidence="2">
    <location>
        <begin position="19"/>
        <end position="469"/>
    </location>
</feature>
<dbReference type="SUPFAM" id="SSF56801">
    <property type="entry name" value="Acetyl-CoA synthetase-like"/>
    <property type="match status" value="1"/>
</dbReference>
<dbReference type="InterPro" id="IPR023213">
    <property type="entry name" value="CAT-like_dom_sf"/>
</dbReference>
<dbReference type="PANTHER" id="PTHR45527:SF14">
    <property type="entry name" value="PLIPASTATIN SYNTHASE SUBUNIT B"/>
    <property type="match status" value="1"/>
</dbReference>
<dbReference type="SUPFAM" id="SSF52777">
    <property type="entry name" value="CoA-dependent acyltransferases"/>
    <property type="match status" value="2"/>
</dbReference>
<accession>A0A1M6PQR1</accession>
<feature type="non-terminal residue" evidence="3">
    <location>
        <position position="559"/>
    </location>
</feature>
<organism evidence="3 4">
    <name type="scientific">Paramaledivibacter caminithermalis (strain DSM 15212 / CIP 107654 / DViRD3)</name>
    <name type="common">Clostridium caminithermale</name>
    <dbReference type="NCBI Taxonomy" id="1121301"/>
    <lineage>
        <taxon>Bacteria</taxon>
        <taxon>Bacillati</taxon>
        <taxon>Bacillota</taxon>
        <taxon>Clostridia</taxon>
        <taxon>Peptostreptococcales</taxon>
        <taxon>Caminicellaceae</taxon>
        <taxon>Paramaledivibacter</taxon>
    </lineage>
</organism>
<dbReference type="Proteomes" id="UP000184465">
    <property type="component" value="Unassembled WGS sequence"/>
</dbReference>
<dbReference type="EMBL" id="FRAG01000026">
    <property type="protein sequence ID" value="SHK10267.1"/>
    <property type="molecule type" value="Genomic_DNA"/>
</dbReference>
<dbReference type="Pfam" id="PF00501">
    <property type="entry name" value="AMP-binding"/>
    <property type="match status" value="1"/>
</dbReference>
<dbReference type="InterPro" id="IPR042099">
    <property type="entry name" value="ANL_N_sf"/>
</dbReference>
<dbReference type="AlphaFoldDB" id="A0A1M6PQR1"/>
<evidence type="ECO:0000313" key="4">
    <source>
        <dbReference type="Proteomes" id="UP000184465"/>
    </source>
</evidence>
<evidence type="ECO:0000259" key="1">
    <source>
        <dbReference type="Pfam" id="PF00501"/>
    </source>
</evidence>
<dbReference type="RefSeq" id="WP_165613072.1">
    <property type="nucleotide sequence ID" value="NZ_FRAG01000026.1"/>
</dbReference>
<keyword evidence="4" id="KW-1185">Reference proteome</keyword>
<dbReference type="PANTHER" id="PTHR45527">
    <property type="entry name" value="NONRIBOSOMAL PEPTIDE SYNTHETASE"/>
    <property type="match status" value="1"/>
</dbReference>
<dbReference type="GO" id="GO:0031177">
    <property type="term" value="F:phosphopantetheine binding"/>
    <property type="evidence" value="ECO:0007669"/>
    <property type="project" value="TreeGrafter"/>
</dbReference>
<dbReference type="InterPro" id="IPR000873">
    <property type="entry name" value="AMP-dep_synth/lig_dom"/>
</dbReference>
<dbReference type="GO" id="GO:0005829">
    <property type="term" value="C:cytosol"/>
    <property type="evidence" value="ECO:0007669"/>
    <property type="project" value="TreeGrafter"/>
</dbReference>
<evidence type="ECO:0000313" key="3">
    <source>
        <dbReference type="EMBL" id="SHK10267.1"/>
    </source>
</evidence>
<sequence length="559" mass="65530">MGNTMRKYPPICNAEDKMYYPLSFQQDRLWYLSLLQPESTVWNLISCKRLKGRVNIEVLQQALEDIIDRHIVLRTRMKMINSSPVQYFHEMDDNTFQYINLSHMNEKQREIEAINILNKEGLTPMNVNGGQLFYATLIKLNNNDYIIILKLHHIISDAASFQIIWSELKQIYNGYLGVTSNSTLPLLEYDYKDYSVWQKENFIECKTREQEEYWLKEFKDEVSILELPTDYSSPANITFNGALEKEKLPADLVKKLRVLCLEKRVIMFSVLLSAYYVLLQKYSHQEDIVIGTVFSGRHYNQKIQKLVGFFVNTVAIRMNVDEKLTFENFLKQVHKKVEDAYYMQDYPFERLIQKLNPDRSNNNSRNPLFRVMFNMVTSYEENSKFDGVISEEWLEPEVNSTQVDILFDIHNSSDGIDIVVEYNTDIFRRKTILRIIKHYKELLHNIVSNPNGNIADIELITEQDKKQLLIEWNNTYVEYPKSKSINELFEEQVDKMPDKIAVVYEDEELTYKELNQRTNKLGRLLIDKGIEAEDIVGIMTDRSIDMVVGIIGILKAGGA</sequence>
<dbReference type="STRING" id="1121301.SAMN02745912_02247"/>
<feature type="domain" description="AMP-dependent synthetase/ligase" evidence="1">
    <location>
        <begin position="489"/>
        <end position="559"/>
    </location>
</feature>
<dbReference type="Gene3D" id="3.40.50.12780">
    <property type="entry name" value="N-terminal domain of ligase-like"/>
    <property type="match status" value="1"/>
</dbReference>
<dbReference type="CDD" id="cd19531">
    <property type="entry name" value="LCL_NRPS-like"/>
    <property type="match status" value="1"/>
</dbReference>
<gene>
    <name evidence="3" type="ORF">SAMN02745912_02247</name>
</gene>
<evidence type="ECO:0000259" key="2">
    <source>
        <dbReference type="Pfam" id="PF00668"/>
    </source>
</evidence>
<dbReference type="Gene3D" id="3.30.559.10">
    <property type="entry name" value="Chloramphenicol acetyltransferase-like domain"/>
    <property type="match status" value="1"/>
</dbReference>
<protein>
    <submittedName>
        <fullName evidence="3">AMP-binding enzyme</fullName>
    </submittedName>
</protein>
<dbReference type="GO" id="GO:0044550">
    <property type="term" value="P:secondary metabolite biosynthetic process"/>
    <property type="evidence" value="ECO:0007669"/>
    <property type="project" value="TreeGrafter"/>
</dbReference>
<name>A0A1M6PQR1_PARC5</name>
<proteinExistence type="predicted"/>
<dbReference type="GO" id="GO:0003824">
    <property type="term" value="F:catalytic activity"/>
    <property type="evidence" value="ECO:0007669"/>
    <property type="project" value="InterPro"/>
</dbReference>
<reference evidence="3 4" key="1">
    <citation type="submission" date="2016-11" db="EMBL/GenBank/DDBJ databases">
        <authorList>
            <person name="Jaros S."/>
            <person name="Januszkiewicz K."/>
            <person name="Wedrychowicz H."/>
        </authorList>
    </citation>
    <scope>NUCLEOTIDE SEQUENCE [LARGE SCALE GENOMIC DNA]</scope>
    <source>
        <strain evidence="3 4">DSM 15212</strain>
    </source>
</reference>